<proteinExistence type="predicted"/>
<keyword evidence="2" id="KW-1185">Reference proteome</keyword>
<protein>
    <submittedName>
        <fullName evidence="1">Uncharacterized protein</fullName>
    </submittedName>
</protein>
<reference evidence="1" key="1">
    <citation type="submission" date="2022-06" db="EMBL/GenBank/DDBJ databases">
        <title>Lutimaribacter sp. EGI FJ00013, a novel bacterium isolated from a salt lake sediment enrichment.</title>
        <authorList>
            <person name="Gao L."/>
            <person name="Fang B.-Z."/>
            <person name="Li W.-J."/>
        </authorList>
    </citation>
    <scope>NUCLEOTIDE SEQUENCE</scope>
    <source>
        <strain evidence="1">EGI FJ00013</strain>
    </source>
</reference>
<dbReference type="Proteomes" id="UP001203036">
    <property type="component" value="Unassembled WGS sequence"/>
</dbReference>
<evidence type="ECO:0000313" key="2">
    <source>
        <dbReference type="Proteomes" id="UP001203036"/>
    </source>
</evidence>
<accession>A0ACC5ZU04</accession>
<gene>
    <name evidence="1" type="ORF">M8744_05810</name>
</gene>
<name>A0ACC5ZU04_9RHOB</name>
<evidence type="ECO:0000313" key="1">
    <source>
        <dbReference type="EMBL" id="MCM2561655.1"/>
    </source>
</evidence>
<sequence>MKLTEDIAKNLMRRANLPVPDGAPAETAAQAGELAAGYGGTVALKALLPTGRRGKSGLVRLVEASEAQAVSSEMFGQQTEHGPVERVYVERGAQIEEEFYLAFSFADRMPMLTISTAGGVEIEQVHSTTPERIVTIAIDPLKGLRPWEAIDLWSRAGLSGRPLADVGRLTARLWRAFVDLDAEMMEINPLALDKNGRLSMVGTMIEIDDGALGRHPELPDAPSQQPDNPRERMVNEANRANPGGDARYVELDGDIGLLVAGGGAGLLQHDMIVDLGGRPANHSDISPAPGTVKTEAVLDAVFTNPRARSLLIGYNHLQMAPVDKVVEALANAVRHNKVDTSRFPIILRLFGPREAEARALAAEIGGVTYLPPGTSLLEGARAIVEATRKVTAEKEEGAAT</sequence>
<organism evidence="1 2">
    <name type="scientific">Lutimaribacter degradans</name>
    <dbReference type="NCBI Taxonomy" id="2945989"/>
    <lineage>
        <taxon>Bacteria</taxon>
        <taxon>Pseudomonadati</taxon>
        <taxon>Pseudomonadota</taxon>
        <taxon>Alphaproteobacteria</taxon>
        <taxon>Rhodobacterales</taxon>
        <taxon>Roseobacteraceae</taxon>
        <taxon>Lutimaribacter</taxon>
    </lineage>
</organism>
<dbReference type="EMBL" id="JAMQGO010000002">
    <property type="protein sequence ID" value="MCM2561655.1"/>
    <property type="molecule type" value="Genomic_DNA"/>
</dbReference>
<comment type="caution">
    <text evidence="1">The sequence shown here is derived from an EMBL/GenBank/DDBJ whole genome shotgun (WGS) entry which is preliminary data.</text>
</comment>